<dbReference type="AlphaFoldDB" id="A0AAU8EXQ5"/>
<dbReference type="PANTHER" id="PTHR33824:SF7">
    <property type="entry name" value="POLYKETIDE CYCLASE_DEHYDRASE AND LIPID TRANSPORT SUPERFAMILY PROTEIN"/>
    <property type="match status" value="1"/>
</dbReference>
<accession>A0AAU8EXQ5</accession>
<evidence type="ECO:0000256" key="1">
    <source>
        <dbReference type="SAM" id="MobiDB-lite"/>
    </source>
</evidence>
<feature type="compositionally biased region" description="Basic and acidic residues" evidence="1">
    <location>
        <begin position="294"/>
        <end position="306"/>
    </location>
</feature>
<dbReference type="EMBL" id="CP159279">
    <property type="protein sequence ID" value="XCH13477.1"/>
    <property type="molecule type" value="Genomic_DNA"/>
</dbReference>
<gene>
    <name evidence="3" type="ORF">ABRP34_11025</name>
</gene>
<dbReference type="Pfam" id="PF03364">
    <property type="entry name" value="Polyketide_cyc"/>
    <property type="match status" value="1"/>
</dbReference>
<feature type="compositionally biased region" description="Acidic residues" evidence="1">
    <location>
        <begin position="278"/>
        <end position="288"/>
    </location>
</feature>
<dbReference type="RefSeq" id="WP_353713255.1">
    <property type="nucleotide sequence ID" value="NZ_CP159279.1"/>
</dbReference>
<dbReference type="InterPro" id="IPR023393">
    <property type="entry name" value="START-like_dom_sf"/>
</dbReference>
<organism evidence="3">
    <name type="scientific">Arthrobacter sp. K5</name>
    <dbReference type="NCBI Taxonomy" id="2839623"/>
    <lineage>
        <taxon>Bacteria</taxon>
        <taxon>Bacillati</taxon>
        <taxon>Actinomycetota</taxon>
        <taxon>Actinomycetes</taxon>
        <taxon>Micrococcales</taxon>
        <taxon>Micrococcaceae</taxon>
        <taxon>Arthrobacter</taxon>
    </lineage>
</organism>
<name>A0AAU8EXQ5_9MICC</name>
<sequence>MSTRVEKRILVNVPVSTAYNQWTQFEDFPHFMGGVKKVTQLSDDRLEWVAEIAGVKRKWEARILEQKPDQKVAWAATEGATNAGSVEFEDVGGGQASIRLFIDYEPEGLVEKIGDKLHVVEHQAEADLKRFKAFIEDEGYASGAWRGSVNEGGSVGTPGVEHAAGSLGDSGKAGVSGKMAAAAGVAAAAGAAAAVAAGGKDKDADTVYVVDETVTPVVPEYTETTVVTDTTDAPGFSGGTAADTVAGGTVAGGTAAGAGSALTDETVAHPFDQTNGLIDDEGDSDETAASDTRSAADRAESADRDPGTIPPLGGTSGQH</sequence>
<protein>
    <submittedName>
        <fullName evidence="3">SRPBCC family protein</fullName>
    </submittedName>
</protein>
<dbReference type="SUPFAM" id="SSF55961">
    <property type="entry name" value="Bet v1-like"/>
    <property type="match status" value="1"/>
</dbReference>
<proteinExistence type="predicted"/>
<dbReference type="InterPro" id="IPR005031">
    <property type="entry name" value="COQ10_START"/>
</dbReference>
<dbReference type="CDD" id="cd07817">
    <property type="entry name" value="SRPBCC_8"/>
    <property type="match status" value="1"/>
</dbReference>
<dbReference type="InterPro" id="IPR047137">
    <property type="entry name" value="ORF3"/>
</dbReference>
<reference evidence="3" key="1">
    <citation type="submission" date="2024-06" db="EMBL/GenBank/DDBJ databases">
        <title>Biodegradation of dimethachlon by Arthrobacter sp. K5: mechanistic insights and ecological implications.</title>
        <authorList>
            <person name="Hu S."/>
            <person name="Lu P."/>
        </authorList>
    </citation>
    <scope>NUCLEOTIDE SEQUENCE</scope>
    <source>
        <strain evidence="3">K5</strain>
    </source>
</reference>
<evidence type="ECO:0000259" key="2">
    <source>
        <dbReference type="Pfam" id="PF03364"/>
    </source>
</evidence>
<feature type="domain" description="Coenzyme Q-binding protein COQ10 START" evidence="2">
    <location>
        <begin position="11"/>
        <end position="130"/>
    </location>
</feature>
<dbReference type="PANTHER" id="PTHR33824">
    <property type="entry name" value="POLYKETIDE CYCLASE/DEHYDRASE AND LIPID TRANSPORT SUPERFAMILY PROTEIN"/>
    <property type="match status" value="1"/>
</dbReference>
<evidence type="ECO:0000313" key="3">
    <source>
        <dbReference type="EMBL" id="XCH13477.1"/>
    </source>
</evidence>
<dbReference type="Gene3D" id="3.30.530.20">
    <property type="match status" value="1"/>
</dbReference>
<feature type="region of interest" description="Disordered" evidence="1">
    <location>
        <begin position="272"/>
        <end position="319"/>
    </location>
</feature>